<dbReference type="InterPro" id="IPR001610">
    <property type="entry name" value="PAC"/>
</dbReference>
<evidence type="ECO:0000313" key="8">
    <source>
        <dbReference type="EMBL" id="QCW83116.1"/>
    </source>
</evidence>
<evidence type="ECO:0000256" key="1">
    <source>
        <dbReference type="ARBA" id="ARBA00001946"/>
    </source>
</evidence>
<dbReference type="STRING" id="675511.GCA_000341735_00369"/>
<keyword evidence="2" id="KW-0597">Phosphoprotein</keyword>
<dbReference type="InterPro" id="IPR052155">
    <property type="entry name" value="Biofilm_reg_signaling"/>
</dbReference>
<feature type="domain" description="Response regulatory" evidence="3">
    <location>
        <begin position="7"/>
        <end position="122"/>
    </location>
</feature>
<dbReference type="PROSITE" id="PS50110">
    <property type="entry name" value="RESPONSE_REGULATORY"/>
    <property type="match status" value="1"/>
</dbReference>
<dbReference type="GO" id="GO:0003824">
    <property type="term" value="F:catalytic activity"/>
    <property type="evidence" value="ECO:0007669"/>
    <property type="project" value="UniProtKB-ARBA"/>
</dbReference>
<dbReference type="InterPro" id="IPR029787">
    <property type="entry name" value="Nucleotide_cyclase"/>
</dbReference>
<dbReference type="SUPFAM" id="SSF141868">
    <property type="entry name" value="EAL domain-like"/>
    <property type="match status" value="1"/>
</dbReference>
<dbReference type="FunFam" id="3.30.70.270:FF:000001">
    <property type="entry name" value="Diguanylate cyclase domain protein"/>
    <property type="match status" value="1"/>
</dbReference>
<evidence type="ECO:0000259" key="6">
    <source>
        <dbReference type="PROSITE" id="PS50883"/>
    </source>
</evidence>
<dbReference type="PROSITE" id="PS50887">
    <property type="entry name" value="GGDEF"/>
    <property type="match status" value="1"/>
</dbReference>
<dbReference type="SMART" id="SM00091">
    <property type="entry name" value="PAS"/>
    <property type="match status" value="1"/>
</dbReference>
<dbReference type="SUPFAM" id="SSF55073">
    <property type="entry name" value="Nucleotide cyclase"/>
    <property type="match status" value="1"/>
</dbReference>
<protein>
    <submittedName>
        <fullName evidence="8">EAL domain-containing protein</fullName>
    </submittedName>
</protein>
<dbReference type="InterPro" id="IPR011006">
    <property type="entry name" value="CheY-like_superfamily"/>
</dbReference>
<dbReference type="CDD" id="cd19920">
    <property type="entry name" value="REC_PA4781-like"/>
    <property type="match status" value="1"/>
</dbReference>
<evidence type="ECO:0000259" key="4">
    <source>
        <dbReference type="PROSITE" id="PS50112"/>
    </source>
</evidence>
<keyword evidence="9" id="KW-1185">Reference proteome</keyword>
<dbReference type="OrthoDB" id="6597954at2"/>
<dbReference type="Gene3D" id="3.20.20.450">
    <property type="entry name" value="EAL domain"/>
    <property type="match status" value="1"/>
</dbReference>
<organism evidence="8 9">
    <name type="scientific">Methylotuvimicrobium buryatense</name>
    <name type="common">Methylomicrobium buryatense</name>
    <dbReference type="NCBI Taxonomy" id="95641"/>
    <lineage>
        <taxon>Bacteria</taxon>
        <taxon>Pseudomonadati</taxon>
        <taxon>Pseudomonadota</taxon>
        <taxon>Gammaproteobacteria</taxon>
        <taxon>Methylococcales</taxon>
        <taxon>Methylococcaceae</taxon>
        <taxon>Methylotuvimicrobium</taxon>
    </lineage>
</organism>
<dbReference type="RefSeq" id="WP_017839017.1">
    <property type="nucleotide sequence ID" value="NZ_CP035467.1"/>
</dbReference>
<evidence type="ECO:0000259" key="7">
    <source>
        <dbReference type="PROSITE" id="PS50887"/>
    </source>
</evidence>
<dbReference type="InterPro" id="IPR000014">
    <property type="entry name" value="PAS"/>
</dbReference>
<dbReference type="NCBIfam" id="TIGR00254">
    <property type="entry name" value="GGDEF"/>
    <property type="match status" value="1"/>
</dbReference>
<feature type="domain" description="PAS" evidence="4">
    <location>
        <begin position="137"/>
        <end position="208"/>
    </location>
</feature>
<dbReference type="CDD" id="cd01949">
    <property type="entry name" value="GGDEF"/>
    <property type="match status" value="1"/>
</dbReference>
<dbReference type="GO" id="GO:0000160">
    <property type="term" value="P:phosphorelay signal transduction system"/>
    <property type="evidence" value="ECO:0007669"/>
    <property type="project" value="InterPro"/>
</dbReference>
<evidence type="ECO:0000313" key="9">
    <source>
        <dbReference type="Proteomes" id="UP000305881"/>
    </source>
</evidence>
<dbReference type="InterPro" id="IPR043128">
    <property type="entry name" value="Rev_trsase/Diguanyl_cyclase"/>
</dbReference>
<dbReference type="Pfam" id="PF00990">
    <property type="entry name" value="GGDEF"/>
    <property type="match status" value="1"/>
</dbReference>
<dbReference type="InterPro" id="IPR001633">
    <property type="entry name" value="EAL_dom"/>
</dbReference>
<feature type="domain" description="PAC" evidence="5">
    <location>
        <begin position="210"/>
        <end position="262"/>
    </location>
</feature>
<dbReference type="AlphaFoldDB" id="A0A4P9UTY7"/>
<dbReference type="PANTHER" id="PTHR44757:SF2">
    <property type="entry name" value="BIOFILM ARCHITECTURE MAINTENANCE PROTEIN MBAA"/>
    <property type="match status" value="1"/>
</dbReference>
<proteinExistence type="predicted"/>
<accession>A0A4P9UTY7</accession>
<dbReference type="SMART" id="SM00267">
    <property type="entry name" value="GGDEF"/>
    <property type="match status" value="1"/>
</dbReference>
<dbReference type="InterPro" id="IPR035919">
    <property type="entry name" value="EAL_sf"/>
</dbReference>
<dbReference type="Proteomes" id="UP000305881">
    <property type="component" value="Chromosome"/>
</dbReference>
<dbReference type="InterPro" id="IPR035965">
    <property type="entry name" value="PAS-like_dom_sf"/>
</dbReference>
<feature type="domain" description="EAL" evidence="6">
    <location>
        <begin position="436"/>
        <end position="690"/>
    </location>
</feature>
<gene>
    <name evidence="8" type="ORF">EQU24_13385</name>
</gene>
<dbReference type="InterPro" id="IPR000160">
    <property type="entry name" value="GGDEF_dom"/>
</dbReference>
<dbReference type="Gene3D" id="3.30.450.20">
    <property type="entry name" value="PAS domain"/>
    <property type="match status" value="1"/>
</dbReference>
<dbReference type="NCBIfam" id="TIGR00229">
    <property type="entry name" value="sensory_box"/>
    <property type="match status" value="1"/>
</dbReference>
<evidence type="ECO:0000259" key="5">
    <source>
        <dbReference type="PROSITE" id="PS50113"/>
    </source>
</evidence>
<dbReference type="Gene3D" id="3.40.50.2300">
    <property type="match status" value="1"/>
</dbReference>
<sequence>MGIERQKILIIDDTPANITLLGMALKDHYEIQIATSGKKGLELASETPPDLVLLDIMMPDLDGYETCRLFKADERLRHIPIIFVTALSEIEAEIQGLSLGAADYLVKPFNLQIAQLRVRNLLETERMRQALRQTEEDQRLAATVFAYSHDGIVITDVENRIINVNNAFSRITGYGLDEIKGQNPSILKSGRQDTEFYQNMWQALLSEGHWSGEIWNRNKQGEIYAALTSIAVVRDDQDSIHHFIGSFIDITPIKEHQHALERIAHFDPLTGVPNRFLLSDRLEQAIVHTRRSRKLMAVCYLDLDEFKPINDRFGHQVGDQLLIEITRRIKACLREGDTLARIGGDEFVLLLLDINDRGECKTILRRILKAVSAKMLLANQYVSVSLSLGFTLYPDDFSDTETLIRHADQAMYQAKQQGKNRFQRFDMLQEKHAYEQGKQLARIECALANNEFVLYFQPKINLRDGAILGVEALIRWQHPARGLLSPSMFLPMIQGSQLEINIGDWVLSTALSRWNQWKKAGVDIAISINIAAGALLHPDFVENLSAKCAEYPDLQSGCLELEILETGALDDDERAIKVMKACQALGVVFALDDFGTGYSSLSYLKSLPAKTLKIDRSFVLGMLENEGDLAIVKGIIDLASIFKMQVISEGVETVAHLLKLLELGCENGQGYAIAKPMPEEDLLNWLKEWQLEQKNYLKKAFHHEEHED</sequence>
<dbReference type="SUPFAM" id="SSF52172">
    <property type="entry name" value="CheY-like"/>
    <property type="match status" value="1"/>
</dbReference>
<evidence type="ECO:0000259" key="3">
    <source>
        <dbReference type="PROSITE" id="PS50110"/>
    </source>
</evidence>
<dbReference type="CDD" id="cd01948">
    <property type="entry name" value="EAL"/>
    <property type="match status" value="1"/>
</dbReference>
<dbReference type="CDD" id="cd00130">
    <property type="entry name" value="PAS"/>
    <property type="match status" value="1"/>
</dbReference>
<evidence type="ECO:0000256" key="2">
    <source>
        <dbReference type="PROSITE-ProRule" id="PRU00169"/>
    </source>
</evidence>
<dbReference type="InterPro" id="IPR001789">
    <property type="entry name" value="Sig_transdc_resp-reg_receiver"/>
</dbReference>
<dbReference type="Pfam" id="PF13426">
    <property type="entry name" value="PAS_9"/>
    <property type="match status" value="1"/>
</dbReference>
<dbReference type="SUPFAM" id="SSF55785">
    <property type="entry name" value="PYP-like sensor domain (PAS domain)"/>
    <property type="match status" value="1"/>
</dbReference>
<dbReference type="InterPro" id="IPR000700">
    <property type="entry name" value="PAS-assoc_C"/>
</dbReference>
<dbReference type="PROSITE" id="PS50112">
    <property type="entry name" value="PAS"/>
    <property type="match status" value="1"/>
</dbReference>
<dbReference type="KEGG" id="mbur:EQU24_13385"/>
<dbReference type="Pfam" id="PF00072">
    <property type="entry name" value="Response_reg"/>
    <property type="match status" value="1"/>
</dbReference>
<name>A0A4P9UTY7_METBY</name>
<reference evidence="9" key="1">
    <citation type="journal article" date="2019" name="J. Bacteriol.">
        <title>A Mutagenic Screen Identifies a TonB-Dependent Receptor Required for the Lanthanide Metal Switch in the Type I Methanotroph 'Methylotuvimicrobium buryatense' 5GB1C.</title>
        <authorList>
            <person name="Groom J.D."/>
            <person name="Ford S.M."/>
            <person name="Pesesky M.W."/>
            <person name="Lidstrom M.E."/>
        </authorList>
    </citation>
    <scope>NUCLEOTIDE SEQUENCE [LARGE SCALE GENOMIC DNA]</scope>
    <source>
        <strain evidence="9">5GB1C</strain>
    </source>
</reference>
<feature type="domain" description="GGDEF" evidence="7">
    <location>
        <begin position="294"/>
        <end position="427"/>
    </location>
</feature>
<dbReference type="EMBL" id="CP035467">
    <property type="protein sequence ID" value="QCW83116.1"/>
    <property type="molecule type" value="Genomic_DNA"/>
</dbReference>
<dbReference type="SMART" id="SM00052">
    <property type="entry name" value="EAL"/>
    <property type="match status" value="1"/>
</dbReference>
<dbReference type="SMART" id="SM00086">
    <property type="entry name" value="PAC"/>
    <property type="match status" value="1"/>
</dbReference>
<comment type="cofactor">
    <cofactor evidence="1">
        <name>Mg(2+)</name>
        <dbReference type="ChEBI" id="CHEBI:18420"/>
    </cofactor>
</comment>
<dbReference type="Gene3D" id="3.30.70.270">
    <property type="match status" value="1"/>
</dbReference>
<dbReference type="SMART" id="SM00448">
    <property type="entry name" value="REC"/>
    <property type="match status" value="1"/>
</dbReference>
<dbReference type="PANTHER" id="PTHR44757">
    <property type="entry name" value="DIGUANYLATE CYCLASE DGCP"/>
    <property type="match status" value="1"/>
</dbReference>
<dbReference type="PROSITE" id="PS50883">
    <property type="entry name" value="EAL"/>
    <property type="match status" value="1"/>
</dbReference>
<dbReference type="PROSITE" id="PS50113">
    <property type="entry name" value="PAC"/>
    <property type="match status" value="1"/>
</dbReference>
<dbReference type="Pfam" id="PF00563">
    <property type="entry name" value="EAL"/>
    <property type="match status" value="1"/>
</dbReference>
<feature type="modified residue" description="4-aspartylphosphate" evidence="2">
    <location>
        <position position="55"/>
    </location>
</feature>